<feature type="transmembrane region" description="Helical" evidence="11">
    <location>
        <begin position="75"/>
        <end position="94"/>
    </location>
</feature>
<keyword evidence="3 11" id="KW-0813">Transport</keyword>
<dbReference type="PRINTS" id="PR00164">
    <property type="entry name" value="ABC2TRNSPORT"/>
</dbReference>
<evidence type="ECO:0000256" key="1">
    <source>
        <dbReference type="ARBA" id="ARBA00004651"/>
    </source>
</evidence>
<feature type="transmembrane region" description="Helical" evidence="11">
    <location>
        <begin position="243"/>
        <end position="264"/>
    </location>
</feature>
<gene>
    <name evidence="13" type="ORF">SAMN05192548_103638</name>
</gene>
<dbReference type="GO" id="GO:0015774">
    <property type="term" value="P:polysaccharide transport"/>
    <property type="evidence" value="ECO:0007669"/>
    <property type="project" value="UniProtKB-KW"/>
</dbReference>
<sequence>MDATSKSLTSLVVSLYRNRGLIFQMTKREVIGRYRGSVFGLAWSFFNPVLMLAVYTFVFSFVFKSRWGGAATAPVGHGEFAMMLFVGMTVHTLFAECINRAPLLVLQNASYVKKVIFPLEIFPVIALCSAVFHLFISMLVLIAGLLLVSGSVHLTVLLFPLVVLPLFLLSLGLGWFLAATGVYVRDIAQATAFLASVLMFLSPVFYPISALPEKYRIWLQLNPLTFFIEESRAVLVGGSLPDFATLGLYLVASVVVAWLGYWWFQSARRGFADVI</sequence>
<keyword evidence="4 11" id="KW-1003">Cell membrane</keyword>
<dbReference type="Proteomes" id="UP000184395">
    <property type="component" value="Unassembled WGS sequence"/>
</dbReference>
<comment type="similarity">
    <text evidence="2 11">Belongs to the ABC-2 integral membrane protein family.</text>
</comment>
<dbReference type="PROSITE" id="PS51012">
    <property type="entry name" value="ABC_TM2"/>
    <property type="match status" value="1"/>
</dbReference>
<evidence type="ECO:0000256" key="10">
    <source>
        <dbReference type="ARBA" id="ARBA00023136"/>
    </source>
</evidence>
<feature type="domain" description="ABC transmembrane type-2" evidence="12">
    <location>
        <begin position="39"/>
        <end position="267"/>
    </location>
</feature>
<keyword evidence="10 11" id="KW-0472">Membrane</keyword>
<dbReference type="RefSeq" id="WP_073431391.1">
    <property type="nucleotide sequence ID" value="NZ_CADFGY010000005.1"/>
</dbReference>
<organism evidence="13 14">
    <name type="scientific">Paraburkholderia terricola</name>
    <dbReference type="NCBI Taxonomy" id="169427"/>
    <lineage>
        <taxon>Bacteria</taxon>
        <taxon>Pseudomonadati</taxon>
        <taxon>Pseudomonadota</taxon>
        <taxon>Betaproteobacteria</taxon>
        <taxon>Burkholderiales</taxon>
        <taxon>Burkholderiaceae</taxon>
        <taxon>Paraburkholderia</taxon>
    </lineage>
</organism>
<keyword evidence="6 11" id="KW-0812">Transmembrane</keyword>
<evidence type="ECO:0000256" key="4">
    <source>
        <dbReference type="ARBA" id="ARBA00022475"/>
    </source>
</evidence>
<evidence type="ECO:0000256" key="6">
    <source>
        <dbReference type="ARBA" id="ARBA00022692"/>
    </source>
</evidence>
<evidence type="ECO:0000256" key="3">
    <source>
        <dbReference type="ARBA" id="ARBA00022448"/>
    </source>
</evidence>
<dbReference type="Pfam" id="PF01061">
    <property type="entry name" value="ABC2_membrane"/>
    <property type="match status" value="1"/>
</dbReference>
<dbReference type="PANTHER" id="PTHR30413:SF10">
    <property type="entry name" value="CAPSULE POLYSACCHARIDE EXPORT INNER-MEMBRANE PROTEIN CTRC"/>
    <property type="match status" value="1"/>
</dbReference>
<reference evidence="13 14" key="1">
    <citation type="submission" date="2016-11" db="EMBL/GenBank/DDBJ databases">
        <authorList>
            <person name="Jaros S."/>
            <person name="Januszkiewicz K."/>
            <person name="Wedrychowicz H."/>
        </authorList>
    </citation>
    <scope>NUCLEOTIDE SEQUENCE [LARGE SCALE GENOMIC DNA]</scope>
    <source>
        <strain evidence="13 14">LMG 20594</strain>
    </source>
</reference>
<evidence type="ECO:0000313" key="14">
    <source>
        <dbReference type="Proteomes" id="UP000184395"/>
    </source>
</evidence>
<accession>A0A1M6V151</accession>
<evidence type="ECO:0000256" key="11">
    <source>
        <dbReference type="RuleBase" id="RU361157"/>
    </source>
</evidence>
<dbReference type="GO" id="GO:0043190">
    <property type="term" value="C:ATP-binding cassette (ABC) transporter complex"/>
    <property type="evidence" value="ECO:0007669"/>
    <property type="project" value="InterPro"/>
</dbReference>
<dbReference type="PANTHER" id="PTHR30413">
    <property type="entry name" value="INNER MEMBRANE TRANSPORT PERMEASE"/>
    <property type="match status" value="1"/>
</dbReference>
<evidence type="ECO:0000256" key="5">
    <source>
        <dbReference type="ARBA" id="ARBA00022597"/>
    </source>
</evidence>
<feature type="transmembrane region" description="Helical" evidence="11">
    <location>
        <begin position="190"/>
        <end position="208"/>
    </location>
</feature>
<evidence type="ECO:0000256" key="2">
    <source>
        <dbReference type="ARBA" id="ARBA00007783"/>
    </source>
</evidence>
<dbReference type="InterPro" id="IPR013525">
    <property type="entry name" value="ABC2_TM"/>
</dbReference>
<dbReference type="GO" id="GO:0015920">
    <property type="term" value="P:lipopolysaccharide transport"/>
    <property type="evidence" value="ECO:0007669"/>
    <property type="project" value="TreeGrafter"/>
</dbReference>
<dbReference type="GO" id="GO:0140359">
    <property type="term" value="F:ABC-type transporter activity"/>
    <property type="evidence" value="ECO:0007669"/>
    <property type="project" value="InterPro"/>
</dbReference>
<dbReference type="InterPro" id="IPR047817">
    <property type="entry name" value="ABC2_TM_bact-type"/>
</dbReference>
<dbReference type="STRING" id="169427.SAMN05192548_103638"/>
<keyword evidence="9" id="KW-0625">Polysaccharide transport</keyword>
<evidence type="ECO:0000259" key="12">
    <source>
        <dbReference type="PROSITE" id="PS51012"/>
    </source>
</evidence>
<feature type="transmembrane region" description="Helical" evidence="11">
    <location>
        <begin position="38"/>
        <end position="63"/>
    </location>
</feature>
<dbReference type="AlphaFoldDB" id="A0A1M6V151"/>
<keyword evidence="5" id="KW-0762">Sugar transport</keyword>
<name>A0A1M6V151_9BURK</name>
<keyword evidence="8 11" id="KW-1133">Transmembrane helix</keyword>
<feature type="transmembrane region" description="Helical" evidence="11">
    <location>
        <begin position="115"/>
        <end position="148"/>
    </location>
</feature>
<comment type="subcellular location">
    <subcellularLocation>
        <location evidence="11">Cell inner membrane</location>
        <topology evidence="11">Multi-pass membrane protein</topology>
    </subcellularLocation>
    <subcellularLocation>
        <location evidence="1">Cell membrane</location>
        <topology evidence="1">Multi-pass membrane protein</topology>
    </subcellularLocation>
</comment>
<evidence type="ECO:0000256" key="7">
    <source>
        <dbReference type="ARBA" id="ARBA00022903"/>
    </source>
</evidence>
<dbReference type="InterPro" id="IPR000412">
    <property type="entry name" value="ABC_2_transport"/>
</dbReference>
<evidence type="ECO:0000313" key="13">
    <source>
        <dbReference type="EMBL" id="SHK75134.1"/>
    </source>
</evidence>
<proteinExistence type="inferred from homology"/>
<protein>
    <recommendedName>
        <fullName evidence="11">Transport permease protein</fullName>
    </recommendedName>
</protein>
<evidence type="ECO:0000256" key="9">
    <source>
        <dbReference type="ARBA" id="ARBA00023047"/>
    </source>
</evidence>
<keyword evidence="7" id="KW-0972">Capsule biogenesis/degradation</keyword>
<dbReference type="PIRSF" id="PIRSF006648">
    <property type="entry name" value="DrrB"/>
    <property type="match status" value="1"/>
</dbReference>
<dbReference type="EMBL" id="FRAB01000036">
    <property type="protein sequence ID" value="SHK75134.1"/>
    <property type="molecule type" value="Genomic_DNA"/>
</dbReference>
<evidence type="ECO:0000256" key="8">
    <source>
        <dbReference type="ARBA" id="ARBA00022989"/>
    </source>
</evidence>
<feature type="transmembrane region" description="Helical" evidence="11">
    <location>
        <begin position="154"/>
        <end position="178"/>
    </location>
</feature>